<reference evidence="5" key="1">
    <citation type="journal article" date="2018" name="DNA Res.">
        <title>Multiple hybrid de novo genome assembly of finger millet, an orphan allotetraploid crop.</title>
        <authorList>
            <person name="Hatakeyama M."/>
            <person name="Aluri S."/>
            <person name="Balachadran M.T."/>
            <person name="Sivarajan S.R."/>
            <person name="Patrignani A."/>
            <person name="Gruter S."/>
            <person name="Poveda L."/>
            <person name="Shimizu-Inatsugi R."/>
            <person name="Baeten J."/>
            <person name="Francoijs K.J."/>
            <person name="Nataraja K.N."/>
            <person name="Reddy Y.A.N."/>
            <person name="Phadnis S."/>
            <person name="Ravikumar R.L."/>
            <person name="Schlapbach R."/>
            <person name="Sreeman S.M."/>
            <person name="Shimizu K.K."/>
        </authorList>
    </citation>
    <scope>NUCLEOTIDE SEQUENCE</scope>
</reference>
<feature type="compositionally biased region" description="Low complexity" evidence="2">
    <location>
        <begin position="1"/>
        <end position="19"/>
    </location>
</feature>
<feature type="domain" description="RING-type" evidence="4">
    <location>
        <begin position="269"/>
        <end position="310"/>
    </location>
</feature>
<feature type="transmembrane region" description="Helical" evidence="3">
    <location>
        <begin position="215"/>
        <end position="233"/>
    </location>
</feature>
<dbReference type="Gene3D" id="3.30.40.10">
    <property type="entry name" value="Zinc/RING finger domain, C3HC4 (zinc finger)"/>
    <property type="match status" value="1"/>
</dbReference>
<feature type="compositionally biased region" description="Pro residues" evidence="2">
    <location>
        <begin position="46"/>
        <end position="55"/>
    </location>
</feature>
<dbReference type="InterPro" id="IPR013083">
    <property type="entry name" value="Znf_RING/FYVE/PHD"/>
</dbReference>
<dbReference type="GO" id="GO:0008270">
    <property type="term" value="F:zinc ion binding"/>
    <property type="evidence" value="ECO:0007669"/>
    <property type="project" value="UniProtKB-KW"/>
</dbReference>
<evidence type="ECO:0000256" key="2">
    <source>
        <dbReference type="SAM" id="MobiDB-lite"/>
    </source>
</evidence>
<keyword evidence="3" id="KW-0472">Membrane</keyword>
<dbReference type="SUPFAM" id="SSF57850">
    <property type="entry name" value="RING/U-box"/>
    <property type="match status" value="1"/>
</dbReference>
<dbReference type="SMART" id="SM00184">
    <property type="entry name" value="RING"/>
    <property type="match status" value="1"/>
</dbReference>
<gene>
    <name evidence="5" type="primary">gb11607</name>
    <name evidence="5" type="ORF">PR202_gb11607</name>
</gene>
<dbReference type="Proteomes" id="UP001054889">
    <property type="component" value="Unassembled WGS sequence"/>
</dbReference>
<evidence type="ECO:0000313" key="6">
    <source>
        <dbReference type="Proteomes" id="UP001054889"/>
    </source>
</evidence>
<accession>A0AAV5EMN8</accession>
<dbReference type="Pfam" id="PF13639">
    <property type="entry name" value="zf-RING_2"/>
    <property type="match status" value="1"/>
</dbReference>
<dbReference type="AlphaFoldDB" id="A0AAV5EMN8"/>
<dbReference type="PANTHER" id="PTHR46719:SF7">
    <property type="entry name" value="RING-H2 FINGER PROTEIN ATL71-RELATED"/>
    <property type="match status" value="1"/>
</dbReference>
<feature type="compositionally biased region" description="Low complexity" evidence="2">
    <location>
        <begin position="34"/>
        <end position="45"/>
    </location>
</feature>
<dbReference type="InterPro" id="IPR001841">
    <property type="entry name" value="Znf_RING"/>
</dbReference>
<feature type="region of interest" description="Disordered" evidence="2">
    <location>
        <begin position="76"/>
        <end position="109"/>
    </location>
</feature>
<dbReference type="PANTHER" id="PTHR46719">
    <property type="entry name" value="TRANSCRIPTION FACTOR C2H2 FAMILY-RELATED"/>
    <property type="match status" value="1"/>
</dbReference>
<name>A0AAV5EMN8_ELECO</name>
<keyword evidence="1" id="KW-0479">Metal-binding</keyword>
<dbReference type="InterPro" id="IPR045899">
    <property type="entry name" value="ATL71-like"/>
</dbReference>
<dbReference type="PROSITE" id="PS50089">
    <property type="entry name" value="ZF_RING_2"/>
    <property type="match status" value="1"/>
</dbReference>
<keyword evidence="3" id="KW-1133">Transmembrane helix</keyword>
<feature type="region of interest" description="Disordered" evidence="2">
    <location>
        <begin position="1"/>
        <end position="59"/>
    </location>
</feature>
<keyword evidence="1" id="KW-0863">Zinc-finger</keyword>
<evidence type="ECO:0000313" key="5">
    <source>
        <dbReference type="EMBL" id="GJN23915.1"/>
    </source>
</evidence>
<keyword evidence="6" id="KW-1185">Reference proteome</keyword>
<keyword evidence="1" id="KW-0862">Zinc</keyword>
<proteinExistence type="predicted"/>
<reference evidence="5" key="2">
    <citation type="submission" date="2021-12" db="EMBL/GenBank/DDBJ databases">
        <title>Resequencing data analysis of finger millet.</title>
        <authorList>
            <person name="Hatakeyama M."/>
            <person name="Aluri S."/>
            <person name="Balachadran M.T."/>
            <person name="Sivarajan S.R."/>
            <person name="Poveda L."/>
            <person name="Shimizu-Inatsugi R."/>
            <person name="Schlapbach R."/>
            <person name="Sreeman S.M."/>
            <person name="Shimizu K.K."/>
        </authorList>
    </citation>
    <scope>NUCLEOTIDE SEQUENCE</scope>
</reference>
<sequence length="332" mass="35448">MSSATALSSSSAAFSSSAARAERRHPLLLRHPCPAALSSSASHAPSPSPPPPPTLRRPLLLYRLRPTTERRRLLLQIRPSPLPSPLDPAATTGARLPPSLLSPNPATGARILGNATTQISSLASSSPLSPGRAGSVTEATLSAPPLLLLLRVGSDQRRRRSEAVALWSSFFLGPQLSAAGCKLTISSYTRSKEAEFIAASNNEPRHRVRTRDRRGWVVIAALIVVIVAGAGAVHDAESALGTATLVTYEQAVAWKKKGNASERKEEDCCAICLSEYNRGDELVPTCGHFFHAECGVDKWLRDRRTCPLCRGGLCPLPECPPMPQRAGMASPH</sequence>
<evidence type="ECO:0000256" key="3">
    <source>
        <dbReference type="SAM" id="Phobius"/>
    </source>
</evidence>
<protein>
    <recommendedName>
        <fullName evidence="4">RING-type domain-containing protein</fullName>
    </recommendedName>
</protein>
<keyword evidence="3" id="KW-0812">Transmembrane</keyword>
<evidence type="ECO:0000256" key="1">
    <source>
        <dbReference type="PROSITE-ProRule" id="PRU00175"/>
    </source>
</evidence>
<dbReference type="EMBL" id="BQKI01000076">
    <property type="protein sequence ID" value="GJN23915.1"/>
    <property type="molecule type" value="Genomic_DNA"/>
</dbReference>
<organism evidence="5 6">
    <name type="scientific">Eleusine coracana subsp. coracana</name>
    <dbReference type="NCBI Taxonomy" id="191504"/>
    <lineage>
        <taxon>Eukaryota</taxon>
        <taxon>Viridiplantae</taxon>
        <taxon>Streptophyta</taxon>
        <taxon>Embryophyta</taxon>
        <taxon>Tracheophyta</taxon>
        <taxon>Spermatophyta</taxon>
        <taxon>Magnoliopsida</taxon>
        <taxon>Liliopsida</taxon>
        <taxon>Poales</taxon>
        <taxon>Poaceae</taxon>
        <taxon>PACMAD clade</taxon>
        <taxon>Chloridoideae</taxon>
        <taxon>Cynodonteae</taxon>
        <taxon>Eleusininae</taxon>
        <taxon>Eleusine</taxon>
    </lineage>
</organism>
<evidence type="ECO:0000259" key="4">
    <source>
        <dbReference type="PROSITE" id="PS50089"/>
    </source>
</evidence>
<comment type="caution">
    <text evidence="5">The sequence shown here is derived from an EMBL/GenBank/DDBJ whole genome shotgun (WGS) entry which is preliminary data.</text>
</comment>